<evidence type="ECO:0000256" key="1">
    <source>
        <dbReference type="SAM" id="Phobius"/>
    </source>
</evidence>
<keyword evidence="3" id="KW-1185">Reference proteome</keyword>
<feature type="transmembrane region" description="Helical" evidence="1">
    <location>
        <begin position="176"/>
        <end position="193"/>
    </location>
</feature>
<dbReference type="RefSeq" id="WP_375733114.1">
    <property type="nucleotide sequence ID" value="NZ_JBCGDC010000008.1"/>
</dbReference>
<organism evidence="2 3">
    <name type="scientific">Polymorphospora lycopeni</name>
    <dbReference type="NCBI Taxonomy" id="3140240"/>
    <lineage>
        <taxon>Bacteria</taxon>
        <taxon>Bacillati</taxon>
        <taxon>Actinomycetota</taxon>
        <taxon>Actinomycetes</taxon>
        <taxon>Micromonosporales</taxon>
        <taxon>Micromonosporaceae</taxon>
        <taxon>Polymorphospora</taxon>
    </lineage>
</organism>
<dbReference type="Proteomes" id="UP001582793">
    <property type="component" value="Unassembled WGS sequence"/>
</dbReference>
<keyword evidence="1" id="KW-0812">Transmembrane</keyword>
<feature type="transmembrane region" description="Helical" evidence="1">
    <location>
        <begin position="56"/>
        <end position="79"/>
    </location>
</feature>
<feature type="transmembrane region" description="Helical" evidence="1">
    <location>
        <begin position="140"/>
        <end position="164"/>
    </location>
</feature>
<accession>A0ABV5CK10</accession>
<keyword evidence="1" id="KW-1133">Transmembrane helix</keyword>
<sequence length="222" mass="22854">MEPSRTARPLVTASRVRLGALAFVAAGVLFVLYPATRPWDDESTAAGATAALGSTAWVFSHLFAMVGFVLVPIGLLALYGVVARTRAEAPALAAVVIGWVGAGLTLPYYGAEDFGLHAVGRATADGQPVDVLALAEAVRFGPVAVTTFGIGLVALGFAAVLAAVAIWRSGLVPRSSGLLFAAGFVLFLPQFFTAPAVRIGHGVLLGVGCLWIARGLWRAAGR</sequence>
<gene>
    <name evidence="2" type="ORF">AAFH96_04350</name>
</gene>
<reference evidence="2 3" key="1">
    <citation type="submission" date="2024-04" db="EMBL/GenBank/DDBJ databases">
        <title>Polymorphospora sp. isolated from Baiyangdian Lake in Xiong'an New Area.</title>
        <authorList>
            <person name="Zhang X."/>
            <person name="Liu J."/>
        </authorList>
    </citation>
    <scope>NUCLEOTIDE SEQUENCE [LARGE SCALE GENOMIC DNA]</scope>
    <source>
        <strain evidence="2 3">2-325</strain>
    </source>
</reference>
<protein>
    <recommendedName>
        <fullName evidence="4">DUF4386 family protein</fullName>
    </recommendedName>
</protein>
<dbReference type="EMBL" id="JBCGDC010000008">
    <property type="protein sequence ID" value="MFB6392333.1"/>
    <property type="molecule type" value="Genomic_DNA"/>
</dbReference>
<proteinExistence type="predicted"/>
<keyword evidence="1" id="KW-0472">Membrane</keyword>
<name>A0ABV5CK10_9ACTN</name>
<feature type="transmembrane region" description="Helical" evidence="1">
    <location>
        <begin position="18"/>
        <end position="36"/>
    </location>
</feature>
<feature type="transmembrane region" description="Helical" evidence="1">
    <location>
        <begin position="199"/>
        <end position="217"/>
    </location>
</feature>
<feature type="transmembrane region" description="Helical" evidence="1">
    <location>
        <begin position="91"/>
        <end position="111"/>
    </location>
</feature>
<evidence type="ECO:0000313" key="2">
    <source>
        <dbReference type="EMBL" id="MFB6392333.1"/>
    </source>
</evidence>
<comment type="caution">
    <text evidence="2">The sequence shown here is derived from an EMBL/GenBank/DDBJ whole genome shotgun (WGS) entry which is preliminary data.</text>
</comment>
<evidence type="ECO:0008006" key="4">
    <source>
        <dbReference type="Google" id="ProtNLM"/>
    </source>
</evidence>
<evidence type="ECO:0000313" key="3">
    <source>
        <dbReference type="Proteomes" id="UP001582793"/>
    </source>
</evidence>